<dbReference type="InterPro" id="IPR003788">
    <property type="entry name" value="NDUFAF7"/>
</dbReference>
<comment type="subcellular location">
    <subcellularLocation>
        <location evidence="1 7">Mitochondrion</location>
    </subcellularLocation>
</comment>
<evidence type="ECO:0000256" key="2">
    <source>
        <dbReference type="ARBA" id="ARBA00005891"/>
    </source>
</evidence>
<evidence type="ECO:0000256" key="7">
    <source>
        <dbReference type="RuleBase" id="RU364114"/>
    </source>
</evidence>
<dbReference type="PANTHER" id="PTHR12049">
    <property type="entry name" value="PROTEIN ARGININE METHYLTRANSFERASE NDUFAF7, MITOCHONDRIAL"/>
    <property type="match status" value="1"/>
</dbReference>
<dbReference type="PANTHER" id="PTHR12049:SF5">
    <property type="entry name" value="PROTEIN ARGININE METHYLTRANSFERASE NDUFAF7 HOMOLOG, MITOCHONDRIAL"/>
    <property type="match status" value="1"/>
</dbReference>
<dbReference type="EC" id="2.1.1.320" evidence="7"/>
<evidence type="ECO:0000256" key="4">
    <source>
        <dbReference type="ARBA" id="ARBA00022679"/>
    </source>
</evidence>
<dbReference type="GO" id="GO:0035243">
    <property type="term" value="F:protein-arginine omega-N symmetric methyltransferase activity"/>
    <property type="evidence" value="ECO:0007669"/>
    <property type="project" value="UniProtKB-EC"/>
</dbReference>
<keyword evidence="4 7" id="KW-0808">Transferase</keyword>
<keyword evidence="3 7" id="KW-0489">Methyltransferase</keyword>
<dbReference type="GO" id="GO:0005739">
    <property type="term" value="C:mitochondrion"/>
    <property type="evidence" value="ECO:0007669"/>
    <property type="project" value="UniProtKB-SubCell"/>
</dbReference>
<evidence type="ECO:0000256" key="5">
    <source>
        <dbReference type="ARBA" id="ARBA00023128"/>
    </source>
</evidence>
<comment type="function">
    <text evidence="7">Arginine methyltransferase involved in the assembly or stability of mitochondrial NADH:ubiquinone oxidoreductase complex (complex I).</text>
</comment>
<dbReference type="GO" id="GO:0032259">
    <property type="term" value="P:methylation"/>
    <property type="evidence" value="ECO:0007669"/>
    <property type="project" value="UniProtKB-KW"/>
</dbReference>
<sequence>MFSRSISTKNLSFVSQRRRLIPYEPILIPFRALFSTHMVGDRPMLVRDFIHSALYDAKHGYFSQLSRSVGVLERSIRFNQLEGRKAYIDHLDKIYKQSDISWFTPVELFKPWYAHGIAEAIMRTANLSVPLKVGATCLSVVT</sequence>
<comment type="similarity">
    <text evidence="2 7">Belongs to the NDUFAF7 family.</text>
</comment>
<reference evidence="8" key="1">
    <citation type="submission" date="2018-02" db="EMBL/GenBank/DDBJ databases">
        <title>Rhizophora mucronata_Transcriptome.</title>
        <authorList>
            <person name="Meera S.P."/>
            <person name="Sreeshan A."/>
            <person name="Augustine A."/>
        </authorList>
    </citation>
    <scope>NUCLEOTIDE SEQUENCE</scope>
    <source>
        <tissue evidence="8">Leaf</tissue>
    </source>
</reference>
<dbReference type="AlphaFoldDB" id="A0A2P2LFT2"/>
<dbReference type="Gene3D" id="3.40.50.12710">
    <property type="match status" value="1"/>
</dbReference>
<evidence type="ECO:0000256" key="3">
    <source>
        <dbReference type="ARBA" id="ARBA00022603"/>
    </source>
</evidence>
<organism evidence="8">
    <name type="scientific">Rhizophora mucronata</name>
    <name type="common">Asiatic mangrove</name>
    <dbReference type="NCBI Taxonomy" id="61149"/>
    <lineage>
        <taxon>Eukaryota</taxon>
        <taxon>Viridiplantae</taxon>
        <taxon>Streptophyta</taxon>
        <taxon>Embryophyta</taxon>
        <taxon>Tracheophyta</taxon>
        <taxon>Spermatophyta</taxon>
        <taxon>Magnoliopsida</taxon>
        <taxon>eudicotyledons</taxon>
        <taxon>Gunneridae</taxon>
        <taxon>Pentapetalae</taxon>
        <taxon>rosids</taxon>
        <taxon>fabids</taxon>
        <taxon>Malpighiales</taxon>
        <taxon>Rhizophoraceae</taxon>
        <taxon>Rhizophora</taxon>
    </lineage>
</organism>
<dbReference type="EMBL" id="GGEC01036296">
    <property type="protein sequence ID" value="MBX16780.1"/>
    <property type="molecule type" value="Transcribed_RNA"/>
</dbReference>
<name>A0A2P2LFT2_RHIMU</name>
<protein>
    <recommendedName>
        <fullName evidence="7">Protein arginine methyltransferase NDUFAF7</fullName>
        <ecNumber evidence="7">2.1.1.320</ecNumber>
    </recommendedName>
</protein>
<comment type="catalytic activity">
    <reaction evidence="6 7">
        <text>L-arginyl-[protein] + 2 S-adenosyl-L-methionine = N(omega),N(omega)'-dimethyl-L-arginyl-[protein] + 2 S-adenosyl-L-homocysteine + 2 H(+)</text>
        <dbReference type="Rhea" id="RHEA:48108"/>
        <dbReference type="Rhea" id="RHEA-COMP:10532"/>
        <dbReference type="Rhea" id="RHEA-COMP:11992"/>
        <dbReference type="ChEBI" id="CHEBI:15378"/>
        <dbReference type="ChEBI" id="CHEBI:29965"/>
        <dbReference type="ChEBI" id="CHEBI:57856"/>
        <dbReference type="ChEBI" id="CHEBI:59789"/>
        <dbReference type="ChEBI" id="CHEBI:88221"/>
        <dbReference type="EC" id="2.1.1.320"/>
    </reaction>
</comment>
<evidence type="ECO:0000313" key="8">
    <source>
        <dbReference type="EMBL" id="MBX16780.1"/>
    </source>
</evidence>
<accession>A0A2P2LFT2</accession>
<proteinExistence type="inferred from homology"/>
<evidence type="ECO:0000256" key="6">
    <source>
        <dbReference type="ARBA" id="ARBA00048612"/>
    </source>
</evidence>
<dbReference type="InterPro" id="IPR038375">
    <property type="entry name" value="NDUFAF7_sf"/>
</dbReference>
<keyword evidence="5 7" id="KW-0496">Mitochondrion</keyword>
<evidence type="ECO:0000256" key="1">
    <source>
        <dbReference type="ARBA" id="ARBA00004173"/>
    </source>
</evidence>